<evidence type="ECO:0000259" key="8">
    <source>
        <dbReference type="PROSITE" id="PS50928"/>
    </source>
</evidence>
<gene>
    <name evidence="9" type="ORF">SMC1_02145</name>
</gene>
<feature type="transmembrane region" description="Helical" evidence="7">
    <location>
        <begin position="257"/>
        <end position="275"/>
    </location>
</feature>
<dbReference type="InterPro" id="IPR035906">
    <property type="entry name" value="MetI-like_sf"/>
</dbReference>
<dbReference type="RefSeq" id="WP_119085167.1">
    <property type="nucleotide sequence ID" value="NZ_QXIY01000008.1"/>
</dbReference>
<dbReference type="Proteomes" id="UP000266113">
    <property type="component" value="Unassembled WGS sequence"/>
</dbReference>
<dbReference type="EMBL" id="QXIY01000008">
    <property type="protein sequence ID" value="RIE17259.1"/>
    <property type="molecule type" value="Genomic_DNA"/>
</dbReference>
<evidence type="ECO:0000256" key="4">
    <source>
        <dbReference type="ARBA" id="ARBA00022692"/>
    </source>
</evidence>
<evidence type="ECO:0000256" key="2">
    <source>
        <dbReference type="ARBA" id="ARBA00022448"/>
    </source>
</evidence>
<dbReference type="CDD" id="cd06261">
    <property type="entry name" value="TM_PBP2"/>
    <property type="match status" value="1"/>
</dbReference>
<name>A0A398DT74_9BACT</name>
<sequence length="320" mass="35019">MAAQTAWQFKEGVAPDAGSFVPAPKDSGELQQIAGRSTTYWSDAIRRIRRNKLAVVGFWIIIALFVVAIVGPMVSPYSYEDQDLDNTFQSPTLRHPFGTDQLGRDQMTRVMYGSRISLAVGIVCAALNFLIGVTYGGISAYFGGRVDDIMMRIVDILYGIPTLIIVILLTVLFKDKGVNPLVNVFIAIGLTYWLPMARIVRGEILSLKEREFALAAKTIGAPNNRILFRHLIPNAMGPIIVTVTLEIPAAIFTEAFLSYIGLGVSAPVASWGVLASDGTEAIRSFPYLVLFPALAISLTMFAFNFLGDGLRDALDPRLRQ</sequence>
<feature type="transmembrane region" description="Helical" evidence="7">
    <location>
        <begin position="116"/>
        <end position="144"/>
    </location>
</feature>
<evidence type="ECO:0000256" key="7">
    <source>
        <dbReference type="RuleBase" id="RU363032"/>
    </source>
</evidence>
<evidence type="ECO:0000313" key="10">
    <source>
        <dbReference type="Proteomes" id="UP000266113"/>
    </source>
</evidence>
<comment type="similarity">
    <text evidence="7">Belongs to the binding-protein-dependent transport system permease family.</text>
</comment>
<keyword evidence="2 7" id="KW-0813">Transport</keyword>
<feature type="transmembrane region" description="Helical" evidence="7">
    <location>
        <begin position="53"/>
        <end position="74"/>
    </location>
</feature>
<feature type="domain" description="ABC transmembrane type-1" evidence="8">
    <location>
        <begin position="114"/>
        <end position="307"/>
    </location>
</feature>
<reference evidence="9 10" key="1">
    <citation type="submission" date="2018-09" db="EMBL/GenBank/DDBJ databases">
        <title>Discovery and Ecogenomic Context for Candidatus Cryosericales, a Global Caldiserica Order Active in Thawing Permafrost.</title>
        <authorList>
            <person name="Martinez M.A."/>
            <person name="Woodcroft B.J."/>
            <person name="Ignacio Espinoza J.C."/>
            <person name="Zayed A."/>
            <person name="Singleton C.M."/>
            <person name="Boyd J."/>
            <person name="Li Y.-F."/>
            <person name="Purvine S."/>
            <person name="Maughan H."/>
            <person name="Hodgkins S.B."/>
            <person name="Anderson D."/>
            <person name="Sederholm M."/>
            <person name="Temperton B."/>
            <person name="Saleska S.R."/>
            <person name="Tyson G.W."/>
            <person name="Rich V.I."/>
        </authorList>
    </citation>
    <scope>NUCLEOTIDE SEQUENCE [LARGE SCALE GENOMIC DNA]</scope>
    <source>
        <strain evidence="9 10">SMC1</strain>
    </source>
</reference>
<evidence type="ECO:0000256" key="6">
    <source>
        <dbReference type="ARBA" id="ARBA00023136"/>
    </source>
</evidence>
<keyword evidence="3" id="KW-1003">Cell membrane</keyword>
<dbReference type="PANTHER" id="PTHR43386:SF1">
    <property type="entry name" value="D,D-DIPEPTIDE TRANSPORT SYSTEM PERMEASE PROTEIN DDPC-RELATED"/>
    <property type="match status" value="1"/>
</dbReference>
<protein>
    <submittedName>
        <fullName evidence="9">ABC transporter permease</fullName>
    </submittedName>
</protein>
<feature type="transmembrane region" description="Helical" evidence="7">
    <location>
        <begin position="180"/>
        <end position="200"/>
    </location>
</feature>
<evidence type="ECO:0000256" key="3">
    <source>
        <dbReference type="ARBA" id="ARBA00022475"/>
    </source>
</evidence>
<evidence type="ECO:0000313" key="9">
    <source>
        <dbReference type="EMBL" id="RIE17259.1"/>
    </source>
</evidence>
<organism evidence="9 10">
    <name type="scientific">Candidatus Cryosericum septentrionale</name>
    <dbReference type="NCBI Taxonomy" id="2290913"/>
    <lineage>
        <taxon>Bacteria</taxon>
        <taxon>Pseudomonadati</taxon>
        <taxon>Caldisericota/Cryosericota group</taxon>
        <taxon>Candidatus Cryosericota</taxon>
        <taxon>Candidatus Cryosericia</taxon>
        <taxon>Candidatus Cryosericales</taxon>
        <taxon>Candidatus Cryosericaceae</taxon>
        <taxon>Candidatus Cryosericum</taxon>
    </lineage>
</organism>
<dbReference type="InterPro" id="IPR025966">
    <property type="entry name" value="OppC_N"/>
</dbReference>
<feature type="transmembrane region" description="Helical" evidence="7">
    <location>
        <begin position="156"/>
        <end position="174"/>
    </location>
</feature>
<accession>A0A398DT74</accession>
<keyword evidence="6 7" id="KW-0472">Membrane</keyword>
<dbReference type="PANTHER" id="PTHR43386">
    <property type="entry name" value="OLIGOPEPTIDE TRANSPORT SYSTEM PERMEASE PROTEIN APPC"/>
    <property type="match status" value="1"/>
</dbReference>
<dbReference type="InterPro" id="IPR000515">
    <property type="entry name" value="MetI-like"/>
</dbReference>
<dbReference type="Gene3D" id="1.10.3720.10">
    <property type="entry name" value="MetI-like"/>
    <property type="match status" value="1"/>
</dbReference>
<dbReference type="AlphaFoldDB" id="A0A398DT74"/>
<keyword evidence="4 7" id="KW-0812">Transmembrane</keyword>
<keyword evidence="5 7" id="KW-1133">Transmembrane helix</keyword>
<comment type="subcellular location">
    <subcellularLocation>
        <location evidence="1 7">Cell membrane</location>
        <topology evidence="1 7">Multi-pass membrane protein</topology>
    </subcellularLocation>
</comment>
<keyword evidence="10" id="KW-1185">Reference proteome</keyword>
<dbReference type="InterPro" id="IPR050366">
    <property type="entry name" value="BP-dependent_transpt_permease"/>
</dbReference>
<feature type="transmembrane region" description="Helical" evidence="7">
    <location>
        <begin position="287"/>
        <end position="306"/>
    </location>
</feature>
<dbReference type="OrthoDB" id="9797472at2"/>
<proteinExistence type="inferred from homology"/>
<dbReference type="Pfam" id="PF00528">
    <property type="entry name" value="BPD_transp_1"/>
    <property type="match status" value="1"/>
</dbReference>
<evidence type="ECO:0000256" key="1">
    <source>
        <dbReference type="ARBA" id="ARBA00004651"/>
    </source>
</evidence>
<evidence type="ECO:0000256" key="5">
    <source>
        <dbReference type="ARBA" id="ARBA00022989"/>
    </source>
</evidence>
<dbReference type="Pfam" id="PF12911">
    <property type="entry name" value="OppC_N"/>
    <property type="match status" value="1"/>
</dbReference>
<dbReference type="GO" id="GO:0005886">
    <property type="term" value="C:plasma membrane"/>
    <property type="evidence" value="ECO:0007669"/>
    <property type="project" value="UniProtKB-SubCell"/>
</dbReference>
<dbReference type="SUPFAM" id="SSF161098">
    <property type="entry name" value="MetI-like"/>
    <property type="match status" value="1"/>
</dbReference>
<dbReference type="PROSITE" id="PS50928">
    <property type="entry name" value="ABC_TM1"/>
    <property type="match status" value="1"/>
</dbReference>
<dbReference type="GO" id="GO:0055085">
    <property type="term" value="P:transmembrane transport"/>
    <property type="evidence" value="ECO:0007669"/>
    <property type="project" value="InterPro"/>
</dbReference>
<comment type="caution">
    <text evidence="9">The sequence shown here is derived from an EMBL/GenBank/DDBJ whole genome shotgun (WGS) entry which is preliminary data.</text>
</comment>